<name>A0A7G6YFY4_9MICO</name>
<accession>A0A7G6YFY4</accession>
<reference evidence="2" key="1">
    <citation type="submission" date="2019-09" db="EMBL/GenBank/DDBJ databases">
        <title>Antimicrobial potential of Antarctic Bacteria.</title>
        <authorList>
            <person name="Benaud N."/>
            <person name="Edwards R.J."/>
            <person name="Ferrari B.C."/>
        </authorList>
    </citation>
    <scope>NUCLEOTIDE SEQUENCE [LARGE SCALE GENOMIC DNA]</scope>
    <source>
        <strain evidence="2">INR9</strain>
    </source>
</reference>
<dbReference type="Proteomes" id="UP000515511">
    <property type="component" value="Chromosome"/>
</dbReference>
<dbReference type="AlphaFoldDB" id="A0A7G6YFY4"/>
<dbReference type="KEGG" id="lse:F1C12_21335"/>
<gene>
    <name evidence="1" type="ORF">F1C12_21335</name>
</gene>
<organism evidence="1 2">
    <name type="scientific">Leifsonia shinshuensis</name>
    <dbReference type="NCBI Taxonomy" id="150026"/>
    <lineage>
        <taxon>Bacteria</taxon>
        <taxon>Bacillati</taxon>
        <taxon>Actinomycetota</taxon>
        <taxon>Actinomycetes</taxon>
        <taxon>Micrococcales</taxon>
        <taxon>Microbacteriaceae</taxon>
        <taxon>Leifsonia</taxon>
    </lineage>
</organism>
<dbReference type="EMBL" id="CP043641">
    <property type="protein sequence ID" value="QNE37399.1"/>
    <property type="molecule type" value="Genomic_DNA"/>
</dbReference>
<proteinExistence type="predicted"/>
<protein>
    <submittedName>
        <fullName evidence="1">Uncharacterized protein</fullName>
    </submittedName>
</protein>
<evidence type="ECO:0000313" key="1">
    <source>
        <dbReference type="EMBL" id="QNE37399.1"/>
    </source>
</evidence>
<evidence type="ECO:0000313" key="2">
    <source>
        <dbReference type="Proteomes" id="UP000515511"/>
    </source>
</evidence>
<sequence length="96" mass="10274">MPSFRVIIPVGRLRPDVAPTQVEPAAAAAVAELTTVEATSVDIVSREARLTVRFTADGAHDALRVAEHAVAAVGALAQTGDWRLTERVGGRWFRRA</sequence>
<dbReference type="RefSeq" id="WP_185276810.1">
    <property type="nucleotide sequence ID" value="NZ_CP043641.1"/>
</dbReference>